<organism evidence="2 3">
    <name type="scientific">Fusarium circinatum</name>
    <name type="common">Pitch canker fungus</name>
    <name type="synonym">Gibberella circinata</name>
    <dbReference type="NCBI Taxonomy" id="48490"/>
    <lineage>
        <taxon>Eukaryota</taxon>
        <taxon>Fungi</taxon>
        <taxon>Dikarya</taxon>
        <taxon>Ascomycota</taxon>
        <taxon>Pezizomycotina</taxon>
        <taxon>Sordariomycetes</taxon>
        <taxon>Hypocreomycetidae</taxon>
        <taxon>Hypocreales</taxon>
        <taxon>Nectriaceae</taxon>
        <taxon>Fusarium</taxon>
        <taxon>Fusarium fujikuroi species complex</taxon>
    </lineage>
</organism>
<reference evidence="2 3" key="2">
    <citation type="submission" date="2020-05" db="EMBL/GenBank/DDBJ databases">
        <title>Identification and distribution of gene clusters putatively required for synthesis of sphingolipid metabolism inhibitors in phylogenetically diverse species of the filamentous fungus Fusarium.</title>
        <authorList>
            <person name="Kim H.-S."/>
            <person name="Busman M."/>
            <person name="Brown D.W."/>
            <person name="Divon H."/>
            <person name="Uhlig S."/>
            <person name="Proctor R.H."/>
        </authorList>
    </citation>
    <scope>NUCLEOTIDE SEQUENCE [LARGE SCALE GENOMIC DNA]</scope>
    <source>
        <strain evidence="2 3">NRRL 25331</strain>
    </source>
</reference>
<evidence type="ECO:0000256" key="1">
    <source>
        <dbReference type="SAM" id="Coils"/>
    </source>
</evidence>
<name>A0A8H5WU08_FUSCI</name>
<accession>A0A8H5WU08</accession>
<gene>
    <name evidence="2" type="ORF">FCIRC_8524</name>
</gene>
<sequence length="526" mass="60017">MNDSLVQPSSDRLSRLSGIPLDIILHHLDLATFTNLRLTSRQLSTNTIHSRFFRSAQTDLSLASLQSLADRVSHPQLGPVLRELTVIATLYDTQPAEATVRTRKKWSGFDKDELRRDTENYRQRVDDLRERNVACTDEEVKEAQRDLDWMQTRVQQDTNTDVSKVTDLLSSIFIKPTNLRAITLDAWIIAGLTKPCQPAEHHKWYRSASQNSSWPSVWTVASQTFRIITSAISRSRIQLEKLQIFPGTPLCSVQLRHVEDHLRTLDSDGFSDACKSIKSFGLSFSTLRNTEGTSLGKAECLFRDAFAARSAYRLNRHLESDAEDFTGAATILTKMSNLASLDLHLYHLDHIILPRYTKVFSYISQSIRLGCLKELSLRGLPLRPDDIILFLKNHPTVTKLCLDGVLLVGGSWSTVFSCIEAMPALESLHLNSLSTEYHHITNLDPVERNSDVDLEDREKWVPCGDGHILYNRNLCRKEIRQGLDFRPQPGPRNIWSDDTLAYFDRIQYEFGPPSHSWEWDPLNENM</sequence>
<dbReference type="EMBL" id="JAAQPE010000283">
    <property type="protein sequence ID" value="KAF5672106.1"/>
    <property type="molecule type" value="Genomic_DNA"/>
</dbReference>
<keyword evidence="1" id="KW-0175">Coiled coil</keyword>
<dbReference type="Gene3D" id="3.80.10.10">
    <property type="entry name" value="Ribonuclease Inhibitor"/>
    <property type="match status" value="1"/>
</dbReference>
<keyword evidence="3" id="KW-1185">Reference proteome</keyword>
<dbReference type="AlphaFoldDB" id="A0A8H5WU08"/>
<comment type="caution">
    <text evidence="2">The sequence shown here is derived from an EMBL/GenBank/DDBJ whole genome shotgun (WGS) entry which is preliminary data.</text>
</comment>
<protein>
    <submittedName>
        <fullName evidence="2">F-box domain-containing protein</fullName>
    </submittedName>
</protein>
<evidence type="ECO:0000313" key="3">
    <source>
        <dbReference type="Proteomes" id="UP000572754"/>
    </source>
</evidence>
<dbReference type="InterPro" id="IPR032675">
    <property type="entry name" value="LRR_dom_sf"/>
</dbReference>
<dbReference type="Proteomes" id="UP000572754">
    <property type="component" value="Unassembled WGS sequence"/>
</dbReference>
<reference evidence="3" key="1">
    <citation type="journal article" date="2020" name="BMC Genomics">
        <title>Correction to: Identification and distribution of gene clusters required for synthesis of sphingolipid metabolism inhibitors in diverse species of the filamentous fungus Fusarium.</title>
        <authorList>
            <person name="Kim H.S."/>
            <person name="Lohmar J.M."/>
            <person name="Busman M."/>
            <person name="Brown D.W."/>
            <person name="Naumann T.A."/>
            <person name="Divon H.H."/>
            <person name="Lysoe E."/>
            <person name="Uhlig S."/>
            <person name="Proctor R.H."/>
        </authorList>
    </citation>
    <scope>NUCLEOTIDE SEQUENCE [LARGE SCALE GENOMIC DNA]</scope>
    <source>
        <strain evidence="3">NRRL 25331</strain>
    </source>
</reference>
<evidence type="ECO:0000313" key="2">
    <source>
        <dbReference type="EMBL" id="KAF5672106.1"/>
    </source>
</evidence>
<feature type="coiled-coil region" evidence="1">
    <location>
        <begin position="111"/>
        <end position="138"/>
    </location>
</feature>
<proteinExistence type="predicted"/>
<dbReference type="SUPFAM" id="SSF52047">
    <property type="entry name" value="RNI-like"/>
    <property type="match status" value="1"/>
</dbReference>